<gene>
    <name evidence="2" type="ORF">GCM10010507_42560</name>
</gene>
<accession>A0A918TS87</accession>
<reference evidence="2" key="1">
    <citation type="journal article" date="2014" name="Int. J. Syst. Evol. Microbiol.">
        <title>Complete genome sequence of Corynebacterium casei LMG S-19264T (=DSM 44701T), isolated from a smear-ripened cheese.</title>
        <authorList>
            <consortium name="US DOE Joint Genome Institute (JGI-PGF)"/>
            <person name="Walter F."/>
            <person name="Albersmeier A."/>
            <person name="Kalinowski J."/>
            <person name="Ruckert C."/>
        </authorList>
    </citation>
    <scope>NUCLEOTIDE SEQUENCE</scope>
    <source>
        <strain evidence="2">JCM 4633</strain>
    </source>
</reference>
<protein>
    <submittedName>
        <fullName evidence="2">Uncharacterized protein</fullName>
    </submittedName>
</protein>
<feature type="compositionally biased region" description="Low complexity" evidence="1">
    <location>
        <begin position="84"/>
        <end position="93"/>
    </location>
</feature>
<name>A0A918TS87_STRCJ</name>
<evidence type="ECO:0000313" key="3">
    <source>
        <dbReference type="Proteomes" id="UP000646244"/>
    </source>
</evidence>
<comment type="caution">
    <text evidence="2">The sequence shown here is derived from an EMBL/GenBank/DDBJ whole genome shotgun (WGS) entry which is preliminary data.</text>
</comment>
<dbReference type="EMBL" id="BMVB01000015">
    <property type="protein sequence ID" value="GHC60980.1"/>
    <property type="molecule type" value="Genomic_DNA"/>
</dbReference>
<sequence>MSDFMVACLLRLAVRDAVWSGRVMWIGIAWFGRHCNGAPAAAGPILRCGRDEHFTHTLLVDDRLYFPQTGRIEGHLRPARRPTRPTVASPPRTVRTEFNHPNP</sequence>
<feature type="region of interest" description="Disordered" evidence="1">
    <location>
        <begin position="75"/>
        <end position="103"/>
    </location>
</feature>
<dbReference type="Proteomes" id="UP000646244">
    <property type="component" value="Unassembled WGS sequence"/>
</dbReference>
<proteinExistence type="predicted"/>
<feature type="compositionally biased region" description="Basic and acidic residues" evidence="1">
    <location>
        <begin position="94"/>
        <end position="103"/>
    </location>
</feature>
<reference evidence="2" key="2">
    <citation type="submission" date="2020-09" db="EMBL/GenBank/DDBJ databases">
        <authorList>
            <person name="Sun Q."/>
            <person name="Ohkuma M."/>
        </authorList>
    </citation>
    <scope>NUCLEOTIDE SEQUENCE</scope>
    <source>
        <strain evidence="2">JCM 4633</strain>
    </source>
</reference>
<organism evidence="2 3">
    <name type="scientific">Streptomyces cinnamoneus</name>
    <name type="common">Streptoverticillium cinnamoneum</name>
    <dbReference type="NCBI Taxonomy" id="53446"/>
    <lineage>
        <taxon>Bacteria</taxon>
        <taxon>Bacillati</taxon>
        <taxon>Actinomycetota</taxon>
        <taxon>Actinomycetes</taxon>
        <taxon>Kitasatosporales</taxon>
        <taxon>Streptomycetaceae</taxon>
        <taxon>Streptomyces</taxon>
        <taxon>Streptomyces cinnamoneus group</taxon>
    </lineage>
</organism>
<dbReference type="AlphaFoldDB" id="A0A918TS87"/>
<evidence type="ECO:0000256" key="1">
    <source>
        <dbReference type="SAM" id="MobiDB-lite"/>
    </source>
</evidence>
<evidence type="ECO:0000313" key="2">
    <source>
        <dbReference type="EMBL" id="GHC60980.1"/>
    </source>
</evidence>